<dbReference type="InterPro" id="IPR021647">
    <property type="entry name" value="CusF_Ec"/>
</dbReference>
<proteinExistence type="predicted"/>
<dbReference type="EMBL" id="CP002432">
    <property type="protein sequence ID" value="ADU64798.1"/>
    <property type="molecule type" value="Genomic_DNA"/>
</dbReference>
<accession>E6W4S0</accession>
<organism evidence="1 2">
    <name type="scientific">Desulfurispirillum indicum (strain ATCC BAA-1389 / DSM 22839 / S5)</name>
    <dbReference type="NCBI Taxonomy" id="653733"/>
    <lineage>
        <taxon>Bacteria</taxon>
        <taxon>Pseudomonadati</taxon>
        <taxon>Chrysiogenota</taxon>
        <taxon>Chrysiogenia</taxon>
        <taxon>Chrysiogenales</taxon>
        <taxon>Chrysiogenaceae</taxon>
        <taxon>Desulfurispirillum</taxon>
    </lineage>
</organism>
<dbReference type="Pfam" id="PF11604">
    <property type="entry name" value="CusF_Ec"/>
    <property type="match status" value="1"/>
</dbReference>
<gene>
    <name evidence="1" type="ordered locus">Selin_0039</name>
</gene>
<name>E6W4S0_DESIS</name>
<dbReference type="AlphaFoldDB" id="E6W4S0"/>
<protein>
    <submittedName>
        <fullName evidence="1">Uncharacterized protein</fullName>
    </submittedName>
</protein>
<dbReference type="STRING" id="653733.Selin_0039"/>
<dbReference type="eggNOG" id="COG5569">
    <property type="taxonomic scope" value="Bacteria"/>
</dbReference>
<dbReference type="HOGENOM" id="CLU_1692656_0_0_0"/>
<dbReference type="RefSeq" id="WP_013504687.1">
    <property type="nucleotide sequence ID" value="NC_014836.1"/>
</dbReference>
<dbReference type="Gene3D" id="2.40.50.320">
    <property type="entry name" value="Copper binding periplasmic protein CusF"/>
    <property type="match status" value="1"/>
</dbReference>
<dbReference type="KEGG" id="din:Selin_0039"/>
<dbReference type="InterPro" id="IPR042230">
    <property type="entry name" value="CusF_sf"/>
</dbReference>
<evidence type="ECO:0000313" key="1">
    <source>
        <dbReference type="EMBL" id="ADU64798.1"/>
    </source>
</evidence>
<dbReference type="InParanoid" id="E6W4S0"/>
<dbReference type="Proteomes" id="UP000002572">
    <property type="component" value="Chromosome"/>
</dbReference>
<sequence>MKSAIFALVAIAGVITILSFTVMAHHDSNGMHNNGMHSSKMEMHGKMSGKHDQSDMHGKKEMHSKKGMHEGMHGEAAGEHHRASARGEVLAIGTDGKSLTIRHEPVAELGWPAMTMELALKHPALAEKVRVGDQITFELEQTSEFDYAITDIHGH</sequence>
<reference evidence="1 2" key="1">
    <citation type="submission" date="2010-12" db="EMBL/GenBank/DDBJ databases">
        <title>Complete sequence of Desulfurispirillum indicum S5.</title>
        <authorList>
            <consortium name="US DOE Joint Genome Institute"/>
            <person name="Lucas S."/>
            <person name="Copeland A."/>
            <person name="Lapidus A."/>
            <person name="Cheng J.-F."/>
            <person name="Goodwin L."/>
            <person name="Pitluck S."/>
            <person name="Chertkov O."/>
            <person name="Held B."/>
            <person name="Detter J.C."/>
            <person name="Han C."/>
            <person name="Tapia R."/>
            <person name="Land M."/>
            <person name="Hauser L."/>
            <person name="Kyrpides N."/>
            <person name="Ivanova N."/>
            <person name="Mikhailova N."/>
            <person name="Haggblom M."/>
            <person name="Rauschenbach I."/>
            <person name="Bini E."/>
            <person name="Woyke T."/>
        </authorList>
    </citation>
    <scope>NUCLEOTIDE SEQUENCE [LARGE SCALE GENOMIC DNA]</scope>
    <source>
        <strain evidence="2">ATCC BAA-1389 / DSM 22839 / S5</strain>
    </source>
</reference>
<evidence type="ECO:0000313" key="2">
    <source>
        <dbReference type="Proteomes" id="UP000002572"/>
    </source>
</evidence>
<keyword evidence="2" id="KW-1185">Reference proteome</keyword>